<sequence>MANPGKNSKITAVRLPLNILKEIDAIAGKGNRSKFILSSIEKELKRQKRLAYVQKEEGFISGELVPDRRPEEGDDTLAFINRLREKNVRSDD</sequence>
<gene>
    <name evidence="1" type="ordered locus">Tph_c03110</name>
</gene>
<dbReference type="OrthoDB" id="1808770at2"/>
<dbReference type="RefSeq" id="WP_015049477.1">
    <property type="nucleotide sequence ID" value="NC_018870.1"/>
</dbReference>
<protein>
    <recommendedName>
        <fullName evidence="3">Ribbon-helix-helix protein CopG domain-containing protein</fullName>
    </recommendedName>
</protein>
<dbReference type="EMBL" id="CP003732">
    <property type="protein sequence ID" value="AFV10558.1"/>
    <property type="molecule type" value="Genomic_DNA"/>
</dbReference>
<dbReference type="NCBIfam" id="NF041551">
    <property type="entry name" value="YlcI_YnfO_N"/>
    <property type="match status" value="1"/>
</dbReference>
<keyword evidence="2" id="KW-1185">Reference proteome</keyword>
<dbReference type="HOGENOM" id="CLU_170319_0_0_9"/>
<dbReference type="eggNOG" id="ENOG5032ZI8">
    <property type="taxonomic scope" value="Bacteria"/>
</dbReference>
<reference evidence="1 2" key="1">
    <citation type="journal article" date="2012" name="BMC Genomics">
        <title>Genome-guided analysis of physiological and morphological traits of the fermentative acetate oxidizer Thermacetogenium phaeum.</title>
        <authorList>
            <person name="Oehler D."/>
            <person name="Poehlein A."/>
            <person name="Leimbach A."/>
            <person name="Muller N."/>
            <person name="Daniel R."/>
            <person name="Gottschalk G."/>
            <person name="Schink B."/>
        </authorList>
    </citation>
    <scope>NUCLEOTIDE SEQUENCE [LARGE SCALE GENOMIC DNA]</scope>
    <source>
        <strain evidence="2">ATCC BAA-254 / DSM 26808 / PB</strain>
    </source>
</reference>
<accession>K4LCR9</accession>
<evidence type="ECO:0000313" key="2">
    <source>
        <dbReference type="Proteomes" id="UP000000467"/>
    </source>
</evidence>
<evidence type="ECO:0008006" key="3">
    <source>
        <dbReference type="Google" id="ProtNLM"/>
    </source>
</evidence>
<name>K4LCR9_THEPS</name>
<dbReference type="Proteomes" id="UP000000467">
    <property type="component" value="Chromosome"/>
</dbReference>
<dbReference type="AlphaFoldDB" id="K4LCR9"/>
<dbReference type="KEGG" id="tpz:Tph_c03110"/>
<proteinExistence type="predicted"/>
<organism evidence="1 2">
    <name type="scientific">Thermacetogenium phaeum (strain ATCC BAA-254 / DSM 26808 / PB)</name>
    <dbReference type="NCBI Taxonomy" id="1089553"/>
    <lineage>
        <taxon>Bacteria</taxon>
        <taxon>Bacillati</taxon>
        <taxon>Bacillota</taxon>
        <taxon>Clostridia</taxon>
        <taxon>Thermoanaerobacterales</taxon>
        <taxon>Thermoanaerobacteraceae</taxon>
        <taxon>Thermacetogenium</taxon>
    </lineage>
</organism>
<evidence type="ECO:0000313" key="1">
    <source>
        <dbReference type="EMBL" id="AFV10558.1"/>
    </source>
</evidence>